<dbReference type="InterPro" id="IPR000847">
    <property type="entry name" value="LysR_HTH_N"/>
</dbReference>
<dbReference type="PANTHER" id="PTHR30346:SF0">
    <property type="entry name" value="HCA OPERON TRANSCRIPTIONAL ACTIVATOR HCAR"/>
    <property type="match status" value="1"/>
</dbReference>
<dbReference type="GO" id="GO:0032993">
    <property type="term" value="C:protein-DNA complex"/>
    <property type="evidence" value="ECO:0007669"/>
    <property type="project" value="TreeGrafter"/>
</dbReference>
<keyword evidence="4" id="KW-0804">Transcription</keyword>
<proteinExistence type="inferred from homology"/>
<feature type="domain" description="HTH lysR-type" evidence="5">
    <location>
        <begin position="1"/>
        <end position="58"/>
    </location>
</feature>
<dbReference type="FunFam" id="1.10.10.10:FF:000001">
    <property type="entry name" value="LysR family transcriptional regulator"/>
    <property type="match status" value="1"/>
</dbReference>
<dbReference type="InterPro" id="IPR036390">
    <property type="entry name" value="WH_DNA-bd_sf"/>
</dbReference>
<dbReference type="PRINTS" id="PR00039">
    <property type="entry name" value="HTHLYSR"/>
</dbReference>
<dbReference type="Gene3D" id="3.40.190.10">
    <property type="entry name" value="Periplasmic binding protein-like II"/>
    <property type="match status" value="2"/>
</dbReference>
<evidence type="ECO:0000259" key="5">
    <source>
        <dbReference type="PROSITE" id="PS50931"/>
    </source>
</evidence>
<protein>
    <submittedName>
        <fullName evidence="6">LysR family transcriptional regulator</fullName>
    </submittedName>
</protein>
<dbReference type="Gene3D" id="1.10.10.10">
    <property type="entry name" value="Winged helix-like DNA-binding domain superfamily/Winged helix DNA-binding domain"/>
    <property type="match status" value="1"/>
</dbReference>
<dbReference type="AlphaFoldDB" id="A0A926NGE3"/>
<comment type="caution">
    <text evidence="6">The sequence shown here is derived from an EMBL/GenBank/DDBJ whole genome shotgun (WGS) entry which is preliminary data.</text>
</comment>
<keyword evidence="7" id="KW-1185">Reference proteome</keyword>
<name>A0A926NGE3_9BACI</name>
<sequence length="299" mass="33405">MDLRHLKYFVTVADELHFGRAAKKLRIAQPPLSQQIKSLESELGVLLLHRTKRQVTLTEAGEVFYKRATKILKEVSQAKEEVRRIHNGEIGQLIIGFAGLVTFDLLPLVLRSFQAAFPNVEIVLHHLTTTEQITLLHQHDIDVGILIPPIDNNDIELKIIKEEPFVVALRKDHPHEFTSPIDISKLASENFIMPPRSAGLGYYDSIISLCHQAGFSPFTTQEAKELQTVVSLVASGIGVAILPSSIQYLKNDSVSYVSIQNCPNSIKTAIAYHKDNKSPVLGSFLNLVNGIFEETHKEM</sequence>
<dbReference type="EMBL" id="JACXAI010000040">
    <property type="protein sequence ID" value="MBD1382964.1"/>
    <property type="molecule type" value="Genomic_DNA"/>
</dbReference>
<reference evidence="6" key="1">
    <citation type="submission" date="2020-09" db="EMBL/GenBank/DDBJ databases">
        <title>A novel bacterium of genus Bacillus, isolated from South China Sea.</title>
        <authorList>
            <person name="Huang H."/>
            <person name="Mo K."/>
            <person name="Hu Y."/>
        </authorList>
    </citation>
    <scope>NUCLEOTIDE SEQUENCE</scope>
    <source>
        <strain evidence="6">IB182487</strain>
    </source>
</reference>
<dbReference type="InterPro" id="IPR005119">
    <property type="entry name" value="LysR_subst-bd"/>
</dbReference>
<dbReference type="InterPro" id="IPR036388">
    <property type="entry name" value="WH-like_DNA-bd_sf"/>
</dbReference>
<dbReference type="GO" id="GO:0003677">
    <property type="term" value="F:DNA binding"/>
    <property type="evidence" value="ECO:0007669"/>
    <property type="project" value="UniProtKB-KW"/>
</dbReference>
<dbReference type="PROSITE" id="PS50931">
    <property type="entry name" value="HTH_LYSR"/>
    <property type="match status" value="1"/>
</dbReference>
<dbReference type="GO" id="GO:0003700">
    <property type="term" value="F:DNA-binding transcription factor activity"/>
    <property type="evidence" value="ECO:0007669"/>
    <property type="project" value="InterPro"/>
</dbReference>
<dbReference type="Pfam" id="PF03466">
    <property type="entry name" value="LysR_substrate"/>
    <property type="match status" value="1"/>
</dbReference>
<organism evidence="6 7">
    <name type="scientific">Metabacillus arenae</name>
    <dbReference type="NCBI Taxonomy" id="2771434"/>
    <lineage>
        <taxon>Bacteria</taxon>
        <taxon>Bacillati</taxon>
        <taxon>Bacillota</taxon>
        <taxon>Bacilli</taxon>
        <taxon>Bacillales</taxon>
        <taxon>Bacillaceae</taxon>
        <taxon>Metabacillus</taxon>
    </lineage>
</organism>
<dbReference type="PANTHER" id="PTHR30346">
    <property type="entry name" value="TRANSCRIPTIONAL DUAL REGULATOR HCAR-RELATED"/>
    <property type="match status" value="1"/>
</dbReference>
<dbReference type="RefSeq" id="WP_191161666.1">
    <property type="nucleotide sequence ID" value="NZ_JACXAI010000040.1"/>
</dbReference>
<evidence type="ECO:0000313" key="7">
    <source>
        <dbReference type="Proteomes" id="UP000626844"/>
    </source>
</evidence>
<comment type="similarity">
    <text evidence="1">Belongs to the LysR transcriptional regulatory family.</text>
</comment>
<evidence type="ECO:0000256" key="4">
    <source>
        <dbReference type="ARBA" id="ARBA00023163"/>
    </source>
</evidence>
<dbReference type="Proteomes" id="UP000626844">
    <property type="component" value="Unassembled WGS sequence"/>
</dbReference>
<evidence type="ECO:0000256" key="2">
    <source>
        <dbReference type="ARBA" id="ARBA00023015"/>
    </source>
</evidence>
<gene>
    <name evidence="6" type="ORF">IC621_22445</name>
</gene>
<dbReference type="SUPFAM" id="SSF53850">
    <property type="entry name" value="Periplasmic binding protein-like II"/>
    <property type="match status" value="1"/>
</dbReference>
<keyword evidence="3" id="KW-0238">DNA-binding</keyword>
<accession>A0A926NGE3</accession>
<dbReference type="CDD" id="cd08414">
    <property type="entry name" value="PBP2_LTTR_aromatics_like"/>
    <property type="match status" value="1"/>
</dbReference>
<evidence type="ECO:0000256" key="1">
    <source>
        <dbReference type="ARBA" id="ARBA00009437"/>
    </source>
</evidence>
<dbReference type="Pfam" id="PF00126">
    <property type="entry name" value="HTH_1"/>
    <property type="match status" value="1"/>
</dbReference>
<dbReference type="SUPFAM" id="SSF46785">
    <property type="entry name" value="Winged helix' DNA-binding domain"/>
    <property type="match status" value="1"/>
</dbReference>
<evidence type="ECO:0000256" key="3">
    <source>
        <dbReference type="ARBA" id="ARBA00023125"/>
    </source>
</evidence>
<keyword evidence="2" id="KW-0805">Transcription regulation</keyword>
<evidence type="ECO:0000313" key="6">
    <source>
        <dbReference type="EMBL" id="MBD1382964.1"/>
    </source>
</evidence>